<dbReference type="InterPro" id="IPR001128">
    <property type="entry name" value="Cyt_P450"/>
</dbReference>
<evidence type="ECO:0000256" key="8">
    <source>
        <dbReference type="ARBA" id="ARBA00023033"/>
    </source>
</evidence>
<dbReference type="GO" id="GO:0005506">
    <property type="term" value="F:iron ion binding"/>
    <property type="evidence" value="ECO:0007669"/>
    <property type="project" value="InterPro"/>
</dbReference>
<evidence type="ECO:0000256" key="5">
    <source>
        <dbReference type="ARBA" id="ARBA00022723"/>
    </source>
</evidence>
<comment type="cofactor">
    <cofactor evidence="1">
        <name>heme</name>
        <dbReference type="ChEBI" id="CHEBI:30413"/>
    </cofactor>
</comment>
<accession>A0A5C3MJ32</accession>
<keyword evidence="10" id="KW-0472">Membrane</keyword>
<dbReference type="OrthoDB" id="1470350at2759"/>
<protein>
    <submittedName>
        <fullName evidence="11">Cytochrome P450</fullName>
    </submittedName>
</protein>
<feature type="compositionally biased region" description="Basic and acidic residues" evidence="9">
    <location>
        <begin position="354"/>
        <end position="373"/>
    </location>
</feature>
<dbReference type="STRING" id="5364.A0A5C3MJ32"/>
<keyword evidence="10" id="KW-1133">Transmembrane helix</keyword>
<sequence length="373" mass="42111">MYIDVQVLAASVVAVLAILTLYRTYRGRFLYYIRGPESNSFLFGHLLDLRYAPAGDLQYKWQDEFGSVIHIKGLFGTDKLLLSNPKALQYIFHTSAYSFMKPSTSRAVIYTMDGPDLVWAEGDIHKRQRKVMLPEFGAPEARALFPVFKVCIDHLIARWKDMIAASPDGNCITTNIHDVLGRTTLDTIEEAAFDYKIGAMDEDTTALGKVYRNFSILYILSTYLPSKSLVRLREHKVTAHKIAKQLIETKGKELEDGKSGKDILSLLVKANMSMASKHKLTDEELYAEMRMNFSTGTWSCIGWHFAGLFREFSACSMAEVQCFFYELISNFNFQVAPGTMDMEKVGSGLITPRLRSDRGKGTHTLGRRDSPTS</sequence>
<evidence type="ECO:0000256" key="4">
    <source>
        <dbReference type="ARBA" id="ARBA00022617"/>
    </source>
</evidence>
<dbReference type="GO" id="GO:0016705">
    <property type="term" value="F:oxidoreductase activity, acting on paired donors, with incorporation or reduction of molecular oxygen"/>
    <property type="evidence" value="ECO:0007669"/>
    <property type="project" value="InterPro"/>
</dbReference>
<dbReference type="SUPFAM" id="SSF48264">
    <property type="entry name" value="Cytochrome P450"/>
    <property type="match status" value="1"/>
</dbReference>
<keyword evidence="8" id="KW-0503">Monooxygenase</keyword>
<dbReference type="PANTHER" id="PTHR24305:SF166">
    <property type="entry name" value="CYTOCHROME P450 12A4, MITOCHONDRIAL-RELATED"/>
    <property type="match status" value="1"/>
</dbReference>
<evidence type="ECO:0000313" key="12">
    <source>
        <dbReference type="Proteomes" id="UP000305948"/>
    </source>
</evidence>
<dbReference type="Gene3D" id="1.10.630.10">
    <property type="entry name" value="Cytochrome P450"/>
    <property type="match status" value="2"/>
</dbReference>
<evidence type="ECO:0000256" key="7">
    <source>
        <dbReference type="ARBA" id="ARBA00023004"/>
    </source>
</evidence>
<proteinExistence type="inferred from homology"/>
<dbReference type="Proteomes" id="UP000305948">
    <property type="component" value="Unassembled WGS sequence"/>
</dbReference>
<gene>
    <name evidence="11" type="ORF">OE88DRAFT_1649336</name>
</gene>
<evidence type="ECO:0000256" key="1">
    <source>
        <dbReference type="ARBA" id="ARBA00001971"/>
    </source>
</evidence>
<comment type="similarity">
    <text evidence="3">Belongs to the cytochrome P450 family.</text>
</comment>
<evidence type="ECO:0000256" key="6">
    <source>
        <dbReference type="ARBA" id="ARBA00023002"/>
    </source>
</evidence>
<dbReference type="GO" id="GO:0004497">
    <property type="term" value="F:monooxygenase activity"/>
    <property type="evidence" value="ECO:0007669"/>
    <property type="project" value="UniProtKB-KW"/>
</dbReference>
<dbReference type="InterPro" id="IPR036396">
    <property type="entry name" value="Cyt_P450_sf"/>
</dbReference>
<keyword evidence="5" id="KW-0479">Metal-binding</keyword>
<evidence type="ECO:0000256" key="2">
    <source>
        <dbReference type="ARBA" id="ARBA00005179"/>
    </source>
</evidence>
<evidence type="ECO:0000313" key="11">
    <source>
        <dbReference type="EMBL" id="TFK45412.1"/>
    </source>
</evidence>
<dbReference type="PANTHER" id="PTHR24305">
    <property type="entry name" value="CYTOCHROME P450"/>
    <property type="match status" value="1"/>
</dbReference>
<keyword evidence="10" id="KW-0812">Transmembrane</keyword>
<dbReference type="AlphaFoldDB" id="A0A5C3MJ32"/>
<reference evidence="11 12" key="1">
    <citation type="journal article" date="2019" name="Nat. Ecol. Evol.">
        <title>Megaphylogeny resolves global patterns of mushroom evolution.</title>
        <authorList>
            <person name="Varga T."/>
            <person name="Krizsan K."/>
            <person name="Foldi C."/>
            <person name="Dima B."/>
            <person name="Sanchez-Garcia M."/>
            <person name="Sanchez-Ramirez S."/>
            <person name="Szollosi G.J."/>
            <person name="Szarkandi J.G."/>
            <person name="Papp V."/>
            <person name="Albert L."/>
            <person name="Andreopoulos W."/>
            <person name="Angelini C."/>
            <person name="Antonin V."/>
            <person name="Barry K.W."/>
            <person name="Bougher N.L."/>
            <person name="Buchanan P."/>
            <person name="Buyck B."/>
            <person name="Bense V."/>
            <person name="Catcheside P."/>
            <person name="Chovatia M."/>
            <person name="Cooper J."/>
            <person name="Damon W."/>
            <person name="Desjardin D."/>
            <person name="Finy P."/>
            <person name="Geml J."/>
            <person name="Haridas S."/>
            <person name="Hughes K."/>
            <person name="Justo A."/>
            <person name="Karasinski D."/>
            <person name="Kautmanova I."/>
            <person name="Kiss B."/>
            <person name="Kocsube S."/>
            <person name="Kotiranta H."/>
            <person name="LaButti K.M."/>
            <person name="Lechner B.E."/>
            <person name="Liimatainen K."/>
            <person name="Lipzen A."/>
            <person name="Lukacs Z."/>
            <person name="Mihaltcheva S."/>
            <person name="Morgado L.N."/>
            <person name="Niskanen T."/>
            <person name="Noordeloos M.E."/>
            <person name="Ohm R.A."/>
            <person name="Ortiz-Santana B."/>
            <person name="Ovrebo C."/>
            <person name="Racz N."/>
            <person name="Riley R."/>
            <person name="Savchenko A."/>
            <person name="Shiryaev A."/>
            <person name="Soop K."/>
            <person name="Spirin V."/>
            <person name="Szebenyi C."/>
            <person name="Tomsovsky M."/>
            <person name="Tulloss R.E."/>
            <person name="Uehling J."/>
            <person name="Grigoriev I.V."/>
            <person name="Vagvolgyi C."/>
            <person name="Papp T."/>
            <person name="Martin F.M."/>
            <person name="Miettinen O."/>
            <person name="Hibbett D.S."/>
            <person name="Nagy L.G."/>
        </authorList>
    </citation>
    <scope>NUCLEOTIDE SEQUENCE [LARGE SCALE GENOMIC DNA]</scope>
    <source>
        <strain evidence="11 12">OMC1185</strain>
    </source>
</reference>
<dbReference type="Pfam" id="PF00067">
    <property type="entry name" value="p450"/>
    <property type="match status" value="1"/>
</dbReference>
<evidence type="ECO:0000256" key="3">
    <source>
        <dbReference type="ARBA" id="ARBA00010617"/>
    </source>
</evidence>
<organism evidence="11 12">
    <name type="scientific">Heliocybe sulcata</name>
    <dbReference type="NCBI Taxonomy" id="5364"/>
    <lineage>
        <taxon>Eukaryota</taxon>
        <taxon>Fungi</taxon>
        <taxon>Dikarya</taxon>
        <taxon>Basidiomycota</taxon>
        <taxon>Agaricomycotina</taxon>
        <taxon>Agaricomycetes</taxon>
        <taxon>Gloeophyllales</taxon>
        <taxon>Gloeophyllaceae</taxon>
        <taxon>Heliocybe</taxon>
    </lineage>
</organism>
<feature type="transmembrane region" description="Helical" evidence="10">
    <location>
        <begin position="6"/>
        <end position="25"/>
    </location>
</feature>
<dbReference type="EMBL" id="ML213544">
    <property type="protein sequence ID" value="TFK45412.1"/>
    <property type="molecule type" value="Genomic_DNA"/>
</dbReference>
<keyword evidence="6" id="KW-0560">Oxidoreductase</keyword>
<keyword evidence="12" id="KW-1185">Reference proteome</keyword>
<keyword evidence="7" id="KW-0408">Iron</keyword>
<keyword evidence="4" id="KW-0349">Heme</keyword>
<comment type="pathway">
    <text evidence="2">Secondary metabolite biosynthesis.</text>
</comment>
<name>A0A5C3MJ32_9AGAM</name>
<dbReference type="GO" id="GO:0020037">
    <property type="term" value="F:heme binding"/>
    <property type="evidence" value="ECO:0007669"/>
    <property type="project" value="InterPro"/>
</dbReference>
<evidence type="ECO:0000256" key="10">
    <source>
        <dbReference type="SAM" id="Phobius"/>
    </source>
</evidence>
<feature type="region of interest" description="Disordered" evidence="9">
    <location>
        <begin position="351"/>
        <end position="373"/>
    </location>
</feature>
<evidence type="ECO:0000256" key="9">
    <source>
        <dbReference type="SAM" id="MobiDB-lite"/>
    </source>
</evidence>
<dbReference type="InterPro" id="IPR050121">
    <property type="entry name" value="Cytochrome_P450_monoxygenase"/>
</dbReference>